<name>A0A699QA88_TANCI</name>
<organism evidence="1">
    <name type="scientific">Tanacetum cinerariifolium</name>
    <name type="common">Dalmatian daisy</name>
    <name type="synonym">Chrysanthemum cinerariifolium</name>
    <dbReference type="NCBI Taxonomy" id="118510"/>
    <lineage>
        <taxon>Eukaryota</taxon>
        <taxon>Viridiplantae</taxon>
        <taxon>Streptophyta</taxon>
        <taxon>Embryophyta</taxon>
        <taxon>Tracheophyta</taxon>
        <taxon>Spermatophyta</taxon>
        <taxon>Magnoliopsida</taxon>
        <taxon>eudicotyledons</taxon>
        <taxon>Gunneridae</taxon>
        <taxon>Pentapetalae</taxon>
        <taxon>asterids</taxon>
        <taxon>campanulids</taxon>
        <taxon>Asterales</taxon>
        <taxon>Asteraceae</taxon>
        <taxon>Asteroideae</taxon>
        <taxon>Anthemideae</taxon>
        <taxon>Anthemidinae</taxon>
        <taxon>Tanacetum</taxon>
    </lineage>
</organism>
<keyword evidence="1" id="KW-0378">Hydrolase</keyword>
<accession>A0A699QA88</accession>
<protein>
    <submittedName>
        <fullName evidence="1">Ulp1 protease family, C-terminal catalytic domain-containing protein</fullName>
    </submittedName>
</protein>
<proteinExistence type="predicted"/>
<sequence>FGPNCSIGSEIEDGEFDWQTNNMEIEAGIFVMRHLETYMGMGIDELNCCLAGNTRKLKEQLLFLRKKYSAKIILSECNILKETVLHNASKFGNKPTNVPSMGI</sequence>
<dbReference type="GO" id="GO:0006508">
    <property type="term" value="P:proteolysis"/>
    <property type="evidence" value="ECO:0007669"/>
    <property type="project" value="UniProtKB-KW"/>
</dbReference>
<dbReference type="EMBL" id="BKCJ011000967">
    <property type="protein sequence ID" value="GFC64119.1"/>
    <property type="molecule type" value="Genomic_DNA"/>
</dbReference>
<gene>
    <name evidence="1" type="ORF">Tci_836089</name>
</gene>
<dbReference type="AlphaFoldDB" id="A0A699QA88"/>
<evidence type="ECO:0000313" key="1">
    <source>
        <dbReference type="EMBL" id="GFC64119.1"/>
    </source>
</evidence>
<keyword evidence="1" id="KW-0645">Protease</keyword>
<reference evidence="1" key="1">
    <citation type="journal article" date="2019" name="Sci. Rep.">
        <title>Draft genome of Tanacetum cinerariifolium, the natural source of mosquito coil.</title>
        <authorList>
            <person name="Yamashiro T."/>
            <person name="Shiraishi A."/>
            <person name="Satake H."/>
            <person name="Nakayama K."/>
        </authorList>
    </citation>
    <scope>NUCLEOTIDE SEQUENCE</scope>
</reference>
<feature type="non-terminal residue" evidence="1">
    <location>
        <position position="1"/>
    </location>
</feature>
<comment type="caution">
    <text evidence="1">The sequence shown here is derived from an EMBL/GenBank/DDBJ whole genome shotgun (WGS) entry which is preliminary data.</text>
</comment>
<dbReference type="GO" id="GO:0008233">
    <property type="term" value="F:peptidase activity"/>
    <property type="evidence" value="ECO:0007669"/>
    <property type="project" value="UniProtKB-KW"/>
</dbReference>